<evidence type="ECO:0000313" key="3">
    <source>
        <dbReference type="Proteomes" id="UP001153076"/>
    </source>
</evidence>
<accession>A0A9Q1KQP4</accession>
<feature type="region of interest" description="Disordered" evidence="1">
    <location>
        <begin position="48"/>
        <end position="78"/>
    </location>
</feature>
<feature type="compositionally biased region" description="Gly residues" evidence="1">
    <location>
        <begin position="65"/>
        <end position="78"/>
    </location>
</feature>
<name>A0A9Q1KQP4_9CARY</name>
<comment type="caution">
    <text evidence="2">The sequence shown here is derived from an EMBL/GenBank/DDBJ whole genome shotgun (WGS) entry which is preliminary data.</text>
</comment>
<dbReference type="AlphaFoldDB" id="A0A9Q1KQP4"/>
<proteinExistence type="predicted"/>
<dbReference type="EMBL" id="JAKOGI010000041">
    <property type="protein sequence ID" value="KAJ8447189.1"/>
    <property type="molecule type" value="Genomic_DNA"/>
</dbReference>
<gene>
    <name evidence="2" type="ORF">Cgig2_022918</name>
</gene>
<evidence type="ECO:0000256" key="1">
    <source>
        <dbReference type="SAM" id="MobiDB-lite"/>
    </source>
</evidence>
<evidence type="ECO:0000313" key="2">
    <source>
        <dbReference type="EMBL" id="KAJ8447189.1"/>
    </source>
</evidence>
<sequence length="151" mass="16925">MSPDVYNTYVEVNLHFTNSTHEKYLHKKIDMHDKMTIVTAKDVARGSGAKSFDDPVDGEWKDDSGPGGRGRQVIGGGRRGSVQRVRELGRSGMRRFKIESEVCACCHEILRNEIQLLATLYLLGICCCLIRMKWGRVVTMGVECGRGYWGG</sequence>
<organism evidence="2 3">
    <name type="scientific">Carnegiea gigantea</name>
    <dbReference type="NCBI Taxonomy" id="171969"/>
    <lineage>
        <taxon>Eukaryota</taxon>
        <taxon>Viridiplantae</taxon>
        <taxon>Streptophyta</taxon>
        <taxon>Embryophyta</taxon>
        <taxon>Tracheophyta</taxon>
        <taxon>Spermatophyta</taxon>
        <taxon>Magnoliopsida</taxon>
        <taxon>eudicotyledons</taxon>
        <taxon>Gunneridae</taxon>
        <taxon>Pentapetalae</taxon>
        <taxon>Caryophyllales</taxon>
        <taxon>Cactineae</taxon>
        <taxon>Cactaceae</taxon>
        <taxon>Cactoideae</taxon>
        <taxon>Echinocereeae</taxon>
        <taxon>Carnegiea</taxon>
    </lineage>
</organism>
<reference evidence="2" key="1">
    <citation type="submission" date="2022-04" db="EMBL/GenBank/DDBJ databases">
        <title>Carnegiea gigantea Genome sequencing and assembly v2.</title>
        <authorList>
            <person name="Copetti D."/>
            <person name="Sanderson M.J."/>
            <person name="Burquez A."/>
            <person name="Wojciechowski M.F."/>
        </authorList>
    </citation>
    <scope>NUCLEOTIDE SEQUENCE</scope>
    <source>
        <strain evidence="2">SGP5-SGP5p</strain>
        <tissue evidence="2">Aerial part</tissue>
    </source>
</reference>
<keyword evidence="3" id="KW-1185">Reference proteome</keyword>
<dbReference type="OrthoDB" id="1301570at2759"/>
<dbReference type="Proteomes" id="UP001153076">
    <property type="component" value="Unassembled WGS sequence"/>
</dbReference>
<protein>
    <submittedName>
        <fullName evidence="2">Uncharacterized protein</fullName>
    </submittedName>
</protein>